<keyword evidence="5" id="KW-0560">Oxidoreductase</keyword>
<keyword evidence="2" id="KW-0964">Secreted</keyword>
<dbReference type="Proteomes" id="UP000316213">
    <property type="component" value="Unassembled WGS sequence"/>
</dbReference>
<evidence type="ECO:0000256" key="2">
    <source>
        <dbReference type="ARBA" id="ARBA00022525"/>
    </source>
</evidence>
<reference evidence="5 6" key="1">
    <citation type="submission" date="2019-02" db="EMBL/GenBank/DDBJ databases">
        <title>Deep-cultivation of Planctomycetes and their phenomic and genomic characterization uncovers novel biology.</title>
        <authorList>
            <person name="Wiegand S."/>
            <person name="Jogler M."/>
            <person name="Boedeker C."/>
            <person name="Pinto D."/>
            <person name="Vollmers J."/>
            <person name="Rivas-Marin E."/>
            <person name="Kohn T."/>
            <person name="Peeters S.H."/>
            <person name="Heuer A."/>
            <person name="Rast P."/>
            <person name="Oberbeckmann S."/>
            <person name="Bunk B."/>
            <person name="Jeske O."/>
            <person name="Meyerdierks A."/>
            <person name="Storesund J.E."/>
            <person name="Kallscheuer N."/>
            <person name="Luecker S."/>
            <person name="Lage O.M."/>
            <person name="Pohl T."/>
            <person name="Merkel B.J."/>
            <person name="Hornburger P."/>
            <person name="Mueller R.-W."/>
            <person name="Bruemmer F."/>
            <person name="Labrenz M."/>
            <person name="Spormann A.M."/>
            <person name="Op Den Camp H."/>
            <person name="Overmann J."/>
            <person name="Amann R."/>
            <person name="Jetten M.S.M."/>
            <person name="Mascher T."/>
            <person name="Medema M.H."/>
            <person name="Devos D.P."/>
            <person name="Kaster A.-K."/>
            <person name="Ovreas L."/>
            <person name="Rohde M."/>
            <person name="Galperin M.Y."/>
            <person name="Jogler C."/>
        </authorList>
    </citation>
    <scope>NUCLEOTIDE SEQUENCE [LARGE SCALE GENOMIC DNA]</scope>
    <source>
        <strain evidence="5 6">Pla100</strain>
    </source>
</reference>
<evidence type="ECO:0000256" key="1">
    <source>
        <dbReference type="ARBA" id="ARBA00004613"/>
    </source>
</evidence>
<dbReference type="Pfam" id="PF03098">
    <property type="entry name" value="An_peroxidase"/>
    <property type="match status" value="1"/>
</dbReference>
<keyword evidence="3" id="KW-0325">Glycoprotein</keyword>
<dbReference type="CDD" id="cd09822">
    <property type="entry name" value="peroxinectin_like_bacterial"/>
    <property type="match status" value="1"/>
</dbReference>
<dbReference type="SUPFAM" id="SSF48113">
    <property type="entry name" value="Heme-dependent peroxidases"/>
    <property type="match status" value="1"/>
</dbReference>
<dbReference type="GO" id="GO:0005576">
    <property type="term" value="C:extracellular region"/>
    <property type="evidence" value="ECO:0007669"/>
    <property type="project" value="UniProtKB-SubCell"/>
</dbReference>
<dbReference type="InterPro" id="IPR036439">
    <property type="entry name" value="Dockerin_dom_sf"/>
</dbReference>
<dbReference type="Gene3D" id="1.10.1330.10">
    <property type="entry name" value="Dockerin domain"/>
    <property type="match status" value="1"/>
</dbReference>
<feature type="compositionally biased region" description="Basic and acidic residues" evidence="4">
    <location>
        <begin position="668"/>
        <end position="682"/>
    </location>
</feature>
<dbReference type="PANTHER" id="PTHR11475">
    <property type="entry name" value="OXIDASE/PEROXIDASE"/>
    <property type="match status" value="1"/>
</dbReference>
<accession>A0A5C6AS71</accession>
<name>A0A5C6AS71_9BACT</name>
<sequence length="754" mass="81052">MAQSYSRTRRIASRREIQRHLGIQTLDARTLLAADVGAEFAAPPLPPQPPAPPAFESFSLDSSIDVQSDSIPEDANEDGEVSALDALTIINRLNRGGGEAAPIESIGRNAARPRDRMDVNGDGIVSALDALMVINRMNRGRNADQVPDRGPIRPPEVEVQSIDGTGNNLERANLGAAGTALVRIVDADYADGIAEPAGEDRLSAREISNIVFDQDESIPSSKGLSNLVWQWGQFIDHDITATAGGDGEAFNIAVPLGDEHFDPFGTGDQIISFTRSAVAEGTGVETPADQVNNITAFIDGSMVYGSDLETSESLRSFEGGRLRTSEGNLLPVNEQGFFQAGDARVNEQLGLISMQTLWMREHNRVAGQIAAGNPSLNDEEIFQRARRIVIAEIQAITFNEYLPQLLGRDAIDRYEGYDSSVDPSISNLFATAAFRYGHTSLPSELARLADDGSVIEAGSVALADAFFNPSEIQAEGIDSILKGLASTPQQEIDTRLVDDVRNFLFGPPGAGGFDLAALNIQRGRDHGLPDYNAAREAMGLARAETFADVSSDTDVQARLALAYESVDDIDVWVGMLAEDHVNGGTVGELAATVIAEQFMALRDGDRFWYQNVLSSQQAREIGGTRLSDVIERNTELTSVQDNAFRIDQSPRDEDPLPPGRPNPVDQLPDERPDQRPDLDRNLDPPPPRQPVGAPPVGVASSPGQTQPGPGRGPTNEDARDPSASALSVNLQGGLAPDAVDDVIRQITNPPRRAR</sequence>
<feature type="compositionally biased region" description="Low complexity" evidence="4">
    <location>
        <begin position="694"/>
        <end position="708"/>
    </location>
</feature>
<dbReference type="InterPro" id="IPR037120">
    <property type="entry name" value="Haem_peroxidase_sf_animal"/>
</dbReference>
<comment type="subcellular location">
    <subcellularLocation>
        <location evidence="1">Secreted</location>
    </subcellularLocation>
</comment>
<organism evidence="5 6">
    <name type="scientific">Neorhodopirellula pilleata</name>
    <dbReference type="NCBI Taxonomy" id="2714738"/>
    <lineage>
        <taxon>Bacteria</taxon>
        <taxon>Pseudomonadati</taxon>
        <taxon>Planctomycetota</taxon>
        <taxon>Planctomycetia</taxon>
        <taxon>Pirellulales</taxon>
        <taxon>Pirellulaceae</taxon>
        <taxon>Neorhodopirellula</taxon>
    </lineage>
</organism>
<proteinExistence type="predicted"/>
<dbReference type="InterPro" id="IPR010255">
    <property type="entry name" value="Haem_peroxidase_sf"/>
</dbReference>
<dbReference type="Gene3D" id="1.10.640.10">
    <property type="entry name" value="Haem peroxidase domain superfamily, animal type"/>
    <property type="match status" value="1"/>
</dbReference>
<dbReference type="PROSITE" id="PS50292">
    <property type="entry name" value="PEROXIDASE_3"/>
    <property type="match status" value="1"/>
</dbReference>
<dbReference type="GO" id="GO:0020037">
    <property type="term" value="F:heme binding"/>
    <property type="evidence" value="ECO:0007669"/>
    <property type="project" value="InterPro"/>
</dbReference>
<evidence type="ECO:0000256" key="3">
    <source>
        <dbReference type="ARBA" id="ARBA00023180"/>
    </source>
</evidence>
<dbReference type="PANTHER" id="PTHR11475:SF4">
    <property type="entry name" value="CHORION PEROXIDASE"/>
    <property type="match status" value="1"/>
</dbReference>
<dbReference type="GO" id="GO:0006979">
    <property type="term" value="P:response to oxidative stress"/>
    <property type="evidence" value="ECO:0007669"/>
    <property type="project" value="InterPro"/>
</dbReference>
<dbReference type="GO" id="GO:0004553">
    <property type="term" value="F:hydrolase activity, hydrolyzing O-glycosyl compounds"/>
    <property type="evidence" value="ECO:0007669"/>
    <property type="project" value="InterPro"/>
</dbReference>
<dbReference type="GO" id="GO:0004601">
    <property type="term" value="F:peroxidase activity"/>
    <property type="evidence" value="ECO:0007669"/>
    <property type="project" value="UniProtKB-KW"/>
</dbReference>
<feature type="compositionally biased region" description="Pro residues" evidence="4">
    <location>
        <begin position="683"/>
        <end position="693"/>
    </location>
</feature>
<dbReference type="OrthoDB" id="9765610at2"/>
<protein>
    <submittedName>
        <fullName evidence="5">Peroxidase</fullName>
    </submittedName>
</protein>
<evidence type="ECO:0000256" key="4">
    <source>
        <dbReference type="SAM" id="MobiDB-lite"/>
    </source>
</evidence>
<dbReference type="SUPFAM" id="SSF63446">
    <property type="entry name" value="Type I dockerin domain"/>
    <property type="match status" value="1"/>
</dbReference>
<feature type="region of interest" description="Disordered" evidence="4">
    <location>
        <begin position="640"/>
        <end position="754"/>
    </location>
</feature>
<evidence type="ECO:0000313" key="5">
    <source>
        <dbReference type="EMBL" id="TWU01936.1"/>
    </source>
</evidence>
<dbReference type="InterPro" id="IPR019791">
    <property type="entry name" value="Haem_peroxidase_animal"/>
</dbReference>
<gene>
    <name evidence="5" type="ORF">Pla100_16720</name>
</gene>
<dbReference type="Pfam" id="PF00404">
    <property type="entry name" value="Dockerin_1"/>
    <property type="match status" value="1"/>
</dbReference>
<keyword evidence="6" id="KW-1185">Reference proteome</keyword>
<keyword evidence="5" id="KW-0575">Peroxidase</keyword>
<evidence type="ECO:0000313" key="6">
    <source>
        <dbReference type="Proteomes" id="UP000316213"/>
    </source>
</evidence>
<dbReference type="AlphaFoldDB" id="A0A5C6AS71"/>
<dbReference type="PRINTS" id="PR00457">
    <property type="entry name" value="ANPEROXIDASE"/>
</dbReference>
<dbReference type="RefSeq" id="WP_146577139.1">
    <property type="nucleotide sequence ID" value="NZ_SJPM01000002.1"/>
</dbReference>
<dbReference type="EMBL" id="SJPM01000002">
    <property type="protein sequence ID" value="TWU01936.1"/>
    <property type="molecule type" value="Genomic_DNA"/>
</dbReference>
<comment type="caution">
    <text evidence="5">The sequence shown here is derived from an EMBL/GenBank/DDBJ whole genome shotgun (WGS) entry which is preliminary data.</text>
</comment>
<dbReference type="InterPro" id="IPR002105">
    <property type="entry name" value="Dockerin_1_rpt"/>
</dbReference>
<dbReference type="GO" id="GO:0000272">
    <property type="term" value="P:polysaccharide catabolic process"/>
    <property type="evidence" value="ECO:0007669"/>
    <property type="project" value="InterPro"/>
</dbReference>